<dbReference type="InterPro" id="IPR052289">
    <property type="entry name" value="Calcyclin-binding_UBL-bridge"/>
</dbReference>
<dbReference type="PROSITE" id="PS51203">
    <property type="entry name" value="CS"/>
    <property type="match status" value="1"/>
</dbReference>
<dbReference type="GO" id="GO:0005634">
    <property type="term" value="C:nucleus"/>
    <property type="evidence" value="ECO:0007669"/>
    <property type="project" value="TreeGrafter"/>
</dbReference>
<dbReference type="InterPro" id="IPR007052">
    <property type="entry name" value="CS_dom"/>
</dbReference>
<gene>
    <name evidence="2" type="ORF">INT47_004606</name>
</gene>
<evidence type="ECO:0000313" key="3">
    <source>
        <dbReference type="Proteomes" id="UP000603453"/>
    </source>
</evidence>
<dbReference type="Pfam" id="PF04969">
    <property type="entry name" value="CS"/>
    <property type="match status" value="1"/>
</dbReference>
<dbReference type="InterPro" id="IPR008978">
    <property type="entry name" value="HSP20-like_chaperone"/>
</dbReference>
<dbReference type="SUPFAM" id="SSF49764">
    <property type="entry name" value="HSP20-like chaperones"/>
    <property type="match status" value="1"/>
</dbReference>
<proteinExistence type="predicted"/>
<feature type="domain" description="CS" evidence="1">
    <location>
        <begin position="39"/>
        <end position="133"/>
    </location>
</feature>
<name>A0A8H7RI67_9FUNG</name>
<comment type="caution">
    <text evidence="2">The sequence shown here is derived from an EMBL/GenBank/DDBJ whole genome shotgun (WGS) entry which is preliminary data.</text>
</comment>
<dbReference type="PANTHER" id="PTHR13164:SF3">
    <property type="entry name" value="CALCYCLIN-BINDING PROTEIN"/>
    <property type="match status" value="1"/>
</dbReference>
<reference evidence="2" key="1">
    <citation type="submission" date="2020-12" db="EMBL/GenBank/DDBJ databases">
        <title>Metabolic potential, ecology and presence of endohyphal bacteria is reflected in genomic diversity of Mucoromycotina.</title>
        <authorList>
            <person name="Muszewska A."/>
            <person name="Okrasinska A."/>
            <person name="Steczkiewicz K."/>
            <person name="Drgas O."/>
            <person name="Orlowska M."/>
            <person name="Perlinska-Lenart U."/>
            <person name="Aleksandrzak-Piekarczyk T."/>
            <person name="Szatraj K."/>
            <person name="Zielenkiewicz U."/>
            <person name="Pilsyk S."/>
            <person name="Malc E."/>
            <person name="Mieczkowski P."/>
            <person name="Kruszewska J.S."/>
            <person name="Biernat P."/>
            <person name="Pawlowska J."/>
        </authorList>
    </citation>
    <scope>NUCLEOTIDE SEQUENCE</scope>
    <source>
        <strain evidence="2">WA0000017839</strain>
    </source>
</reference>
<protein>
    <recommendedName>
        <fullName evidence="1">CS domain-containing protein</fullName>
    </recommendedName>
</protein>
<organism evidence="2 3">
    <name type="scientific">Mucor saturninus</name>
    <dbReference type="NCBI Taxonomy" id="64648"/>
    <lineage>
        <taxon>Eukaryota</taxon>
        <taxon>Fungi</taxon>
        <taxon>Fungi incertae sedis</taxon>
        <taxon>Mucoromycota</taxon>
        <taxon>Mucoromycotina</taxon>
        <taxon>Mucoromycetes</taxon>
        <taxon>Mucorales</taxon>
        <taxon>Mucorineae</taxon>
        <taxon>Mucoraceae</taxon>
        <taxon>Mucor</taxon>
    </lineage>
</organism>
<sequence length="185" mass="21362">MKGLCRLPSVQKALDALINEGRQVREPIKRTKALLQTRYITTGYAWCQSAASVTLYVNFDNADEIPKTKYSLDVLDRSIELNIFDYKGVNHNFKINQLCDFVKPENSTIKFKQDKIVIILKKRNAGSDWPDLRMKSTHKTFHELERHEKSYTPKLNTNYTTPFTNGIHCHHDELNKKNSTGGFIS</sequence>
<dbReference type="AlphaFoldDB" id="A0A8H7RI67"/>
<evidence type="ECO:0000313" key="2">
    <source>
        <dbReference type="EMBL" id="KAG2211919.1"/>
    </source>
</evidence>
<dbReference type="PANTHER" id="PTHR13164">
    <property type="entry name" value="CALICYLIN BINDING PROTEIN"/>
    <property type="match status" value="1"/>
</dbReference>
<dbReference type="Proteomes" id="UP000603453">
    <property type="component" value="Unassembled WGS sequence"/>
</dbReference>
<dbReference type="EMBL" id="JAEPRD010000007">
    <property type="protein sequence ID" value="KAG2211919.1"/>
    <property type="molecule type" value="Genomic_DNA"/>
</dbReference>
<accession>A0A8H7RI67</accession>
<evidence type="ECO:0000259" key="1">
    <source>
        <dbReference type="PROSITE" id="PS51203"/>
    </source>
</evidence>
<keyword evidence="3" id="KW-1185">Reference proteome</keyword>
<dbReference type="Gene3D" id="2.60.40.790">
    <property type="match status" value="1"/>
</dbReference>
<dbReference type="OrthoDB" id="164025at2759"/>